<keyword evidence="3" id="KW-1185">Reference proteome</keyword>
<evidence type="ECO:0000313" key="3">
    <source>
        <dbReference type="Proteomes" id="UP000324222"/>
    </source>
</evidence>
<feature type="region of interest" description="Disordered" evidence="1">
    <location>
        <begin position="1"/>
        <end position="23"/>
    </location>
</feature>
<reference evidence="2 3" key="1">
    <citation type="submission" date="2019-05" db="EMBL/GenBank/DDBJ databases">
        <title>Another draft genome of Portunus trituberculatus and its Hox gene families provides insights of decapod evolution.</title>
        <authorList>
            <person name="Jeong J.-H."/>
            <person name="Song I."/>
            <person name="Kim S."/>
            <person name="Choi T."/>
            <person name="Kim D."/>
            <person name="Ryu S."/>
            <person name="Kim W."/>
        </authorList>
    </citation>
    <scope>NUCLEOTIDE SEQUENCE [LARGE SCALE GENOMIC DNA]</scope>
    <source>
        <tissue evidence="2">Muscle</tissue>
    </source>
</reference>
<evidence type="ECO:0000256" key="1">
    <source>
        <dbReference type="SAM" id="MobiDB-lite"/>
    </source>
</evidence>
<dbReference type="AlphaFoldDB" id="A0A5B7DT33"/>
<proteinExistence type="predicted"/>
<sequence>MTECTASSLSPASRPRCPAQKGAVVPASPGRFCTPAPAIRPARYVHREHSSSCSLDTGRSEPDERVAKRLTLKCKHLGQQATPPFSAIIFKSSSTLQYVKISTSLLVIVIHSAISQVYFAGSFLLSCRGEPSYPLRTLVSSAPLLLVPQVLDQLTKTRVSTSEGGGLREAATRT</sequence>
<organism evidence="2 3">
    <name type="scientific">Portunus trituberculatus</name>
    <name type="common">Swimming crab</name>
    <name type="synonym">Neptunus trituberculatus</name>
    <dbReference type="NCBI Taxonomy" id="210409"/>
    <lineage>
        <taxon>Eukaryota</taxon>
        <taxon>Metazoa</taxon>
        <taxon>Ecdysozoa</taxon>
        <taxon>Arthropoda</taxon>
        <taxon>Crustacea</taxon>
        <taxon>Multicrustacea</taxon>
        <taxon>Malacostraca</taxon>
        <taxon>Eumalacostraca</taxon>
        <taxon>Eucarida</taxon>
        <taxon>Decapoda</taxon>
        <taxon>Pleocyemata</taxon>
        <taxon>Brachyura</taxon>
        <taxon>Eubrachyura</taxon>
        <taxon>Portunoidea</taxon>
        <taxon>Portunidae</taxon>
        <taxon>Portuninae</taxon>
        <taxon>Portunus</taxon>
    </lineage>
</organism>
<evidence type="ECO:0000313" key="2">
    <source>
        <dbReference type="EMBL" id="MPC24106.1"/>
    </source>
</evidence>
<dbReference type="Proteomes" id="UP000324222">
    <property type="component" value="Unassembled WGS sequence"/>
</dbReference>
<gene>
    <name evidence="2" type="ORF">E2C01_017178</name>
</gene>
<protein>
    <submittedName>
        <fullName evidence="2">Uncharacterized protein</fullName>
    </submittedName>
</protein>
<feature type="compositionally biased region" description="Polar residues" evidence="1">
    <location>
        <begin position="1"/>
        <end position="11"/>
    </location>
</feature>
<name>A0A5B7DT33_PORTR</name>
<comment type="caution">
    <text evidence="2">The sequence shown here is derived from an EMBL/GenBank/DDBJ whole genome shotgun (WGS) entry which is preliminary data.</text>
</comment>
<dbReference type="EMBL" id="VSRR010001290">
    <property type="protein sequence ID" value="MPC24106.1"/>
    <property type="molecule type" value="Genomic_DNA"/>
</dbReference>
<accession>A0A5B7DT33</accession>